<evidence type="ECO:0000256" key="1">
    <source>
        <dbReference type="SAM" id="MobiDB-lite"/>
    </source>
</evidence>
<keyword evidence="3" id="KW-1185">Reference proteome</keyword>
<evidence type="ECO:0000313" key="2">
    <source>
        <dbReference type="EMBL" id="OEH76997.1"/>
    </source>
</evidence>
<reference evidence="2 3" key="1">
    <citation type="journal article" date="2016" name="BMC Genomics">
        <title>Comparative genomics reveals Cyclospora cayetanensis possesses coccidia-like metabolism and invasion components but unique surface antigens.</title>
        <authorList>
            <person name="Liu S."/>
            <person name="Wang L."/>
            <person name="Zheng H."/>
            <person name="Xu Z."/>
            <person name="Roellig D.M."/>
            <person name="Li N."/>
            <person name="Frace M.A."/>
            <person name="Tang K."/>
            <person name="Arrowood M.J."/>
            <person name="Moss D.M."/>
            <person name="Zhang L."/>
            <person name="Feng Y."/>
            <person name="Xiao L."/>
        </authorList>
    </citation>
    <scope>NUCLEOTIDE SEQUENCE [LARGE SCALE GENOMIC DNA]</scope>
    <source>
        <strain evidence="2 3">CHN_HEN01</strain>
    </source>
</reference>
<name>A0A1D3D0L6_9EIME</name>
<dbReference type="EMBL" id="JROU02001249">
    <property type="protein sequence ID" value="OEH76997.1"/>
    <property type="molecule type" value="Genomic_DNA"/>
</dbReference>
<organism evidence="2 3">
    <name type="scientific">Cyclospora cayetanensis</name>
    <dbReference type="NCBI Taxonomy" id="88456"/>
    <lineage>
        <taxon>Eukaryota</taxon>
        <taxon>Sar</taxon>
        <taxon>Alveolata</taxon>
        <taxon>Apicomplexa</taxon>
        <taxon>Conoidasida</taxon>
        <taxon>Coccidia</taxon>
        <taxon>Eucoccidiorida</taxon>
        <taxon>Eimeriorina</taxon>
        <taxon>Eimeriidae</taxon>
        <taxon>Cyclospora</taxon>
    </lineage>
</organism>
<dbReference type="InParanoid" id="A0A1D3D0L6"/>
<feature type="region of interest" description="Disordered" evidence="1">
    <location>
        <begin position="72"/>
        <end position="93"/>
    </location>
</feature>
<sequence>MRLPTRSSQHNQSRGEMNRTPMSSAASYGGAAKVYPAIASSHTAAAAAVRLDPYWQTALFPPENSWKASSFCRKEGRSGQAPTKLHALSSGQR</sequence>
<dbReference type="Proteomes" id="UP000095192">
    <property type="component" value="Unassembled WGS sequence"/>
</dbReference>
<dbReference type="AlphaFoldDB" id="A0A1D3D0L6"/>
<proteinExistence type="predicted"/>
<protein>
    <submittedName>
        <fullName evidence="2">Uncharacterized protein</fullName>
    </submittedName>
</protein>
<comment type="caution">
    <text evidence="2">The sequence shown here is derived from an EMBL/GenBank/DDBJ whole genome shotgun (WGS) entry which is preliminary data.</text>
</comment>
<feature type="region of interest" description="Disordered" evidence="1">
    <location>
        <begin position="1"/>
        <end position="26"/>
    </location>
</feature>
<dbReference type="VEuPathDB" id="ToxoDB:cyc_07409"/>
<accession>A0A1D3D0L6</accession>
<evidence type="ECO:0000313" key="3">
    <source>
        <dbReference type="Proteomes" id="UP000095192"/>
    </source>
</evidence>
<gene>
    <name evidence="2" type="ORF">cyc_07409</name>
</gene>